<evidence type="ECO:0000313" key="6">
    <source>
        <dbReference type="Ensembl" id="ENSPTXP00000026176.1"/>
    </source>
</evidence>
<evidence type="ECO:0000313" key="7">
    <source>
        <dbReference type="Proteomes" id="UP000472273"/>
    </source>
</evidence>
<accession>A0A670ZTE9</accession>
<dbReference type="PANTHER" id="PTHR13628">
    <property type="entry name" value="TRANSMEMBRANE PROTEIN 267"/>
    <property type="match status" value="1"/>
</dbReference>
<reference evidence="6" key="2">
    <citation type="submission" date="2025-09" db="UniProtKB">
        <authorList>
            <consortium name="Ensembl"/>
        </authorList>
    </citation>
    <scope>IDENTIFICATION</scope>
</reference>
<dbReference type="Ensembl" id="ENSPTXT00000026985.1">
    <property type="protein sequence ID" value="ENSPTXP00000026176.1"/>
    <property type="gene ID" value="ENSPTXG00000018163.1"/>
</dbReference>
<dbReference type="GeneTree" id="ENSGT00390000003050"/>
<dbReference type="GO" id="GO:0016020">
    <property type="term" value="C:membrane"/>
    <property type="evidence" value="ECO:0007669"/>
    <property type="project" value="UniProtKB-SubCell"/>
</dbReference>
<comment type="subcellular location">
    <subcellularLocation>
        <location evidence="1">Membrane</location>
        <topology evidence="1">Multi-pass membrane protein</topology>
    </subcellularLocation>
</comment>
<reference evidence="6" key="1">
    <citation type="submission" date="2025-08" db="UniProtKB">
        <authorList>
            <consortium name="Ensembl"/>
        </authorList>
    </citation>
    <scope>IDENTIFICATION</scope>
</reference>
<dbReference type="PANTHER" id="PTHR13628:SF1">
    <property type="entry name" value="TRANSMEMBRANE PROTEIN 267"/>
    <property type="match status" value="1"/>
</dbReference>
<evidence type="ECO:0000256" key="4">
    <source>
        <dbReference type="ARBA" id="ARBA00022989"/>
    </source>
</evidence>
<evidence type="ECO:0000256" key="5">
    <source>
        <dbReference type="ARBA" id="ARBA00023136"/>
    </source>
</evidence>
<name>A0A670ZTE9_PSETE</name>
<evidence type="ECO:0000256" key="3">
    <source>
        <dbReference type="ARBA" id="ARBA00022692"/>
    </source>
</evidence>
<keyword evidence="5" id="KW-0472">Membrane</keyword>
<proteinExistence type="predicted"/>
<keyword evidence="4" id="KW-1133">Transmembrane helix</keyword>
<keyword evidence="3" id="KW-0812">Transmembrane</keyword>
<dbReference type="Proteomes" id="UP000472273">
    <property type="component" value="Unplaced"/>
</dbReference>
<organism evidence="6 7">
    <name type="scientific">Pseudonaja textilis</name>
    <name type="common">Eastern brown snake</name>
    <dbReference type="NCBI Taxonomy" id="8673"/>
    <lineage>
        <taxon>Eukaryota</taxon>
        <taxon>Metazoa</taxon>
        <taxon>Chordata</taxon>
        <taxon>Craniata</taxon>
        <taxon>Vertebrata</taxon>
        <taxon>Euteleostomi</taxon>
        <taxon>Lepidosauria</taxon>
        <taxon>Squamata</taxon>
        <taxon>Bifurcata</taxon>
        <taxon>Unidentata</taxon>
        <taxon>Episquamata</taxon>
        <taxon>Toxicofera</taxon>
        <taxon>Serpentes</taxon>
        <taxon>Colubroidea</taxon>
        <taxon>Elapidae</taxon>
        <taxon>Hydrophiinae</taxon>
        <taxon>Pseudonaja</taxon>
    </lineage>
</organism>
<dbReference type="AlphaFoldDB" id="A0A670ZTE9"/>
<evidence type="ECO:0000256" key="1">
    <source>
        <dbReference type="ARBA" id="ARBA00004141"/>
    </source>
</evidence>
<protein>
    <recommendedName>
        <fullName evidence="2">Transmembrane protein 267</fullName>
    </recommendedName>
</protein>
<dbReference type="InterPro" id="IPR026572">
    <property type="entry name" value="TMEM267"/>
</dbReference>
<sequence length="129" mass="14733">MEPSGSLSLMAALTLPPRPFLPCSTVIPAVCLMLKFVMHLLKLKDSGCFLPWMMFTSWTSHHVREGIRHGLWICPFGKTVPLPYWLYVLHSLEKKPKSHSWLTPRCHAIKIQVIGNWRVLTTVSLTQVL</sequence>
<keyword evidence="7" id="KW-1185">Reference proteome</keyword>
<evidence type="ECO:0000256" key="2">
    <source>
        <dbReference type="ARBA" id="ARBA00013977"/>
    </source>
</evidence>